<keyword evidence="9" id="KW-1185">Reference proteome</keyword>
<gene>
    <name evidence="8" type="ORF">AAF712_011199</name>
</gene>
<evidence type="ECO:0000313" key="8">
    <source>
        <dbReference type="EMBL" id="KAL0061915.1"/>
    </source>
</evidence>
<feature type="transmembrane region" description="Helical" evidence="7">
    <location>
        <begin position="209"/>
        <end position="227"/>
    </location>
</feature>
<feature type="signal peptide" evidence="7">
    <location>
        <begin position="1"/>
        <end position="20"/>
    </location>
</feature>
<evidence type="ECO:0000256" key="5">
    <source>
        <dbReference type="ARBA" id="ARBA00022989"/>
    </source>
</evidence>
<evidence type="ECO:0000256" key="3">
    <source>
        <dbReference type="ARBA" id="ARBA00022692"/>
    </source>
</evidence>
<keyword evidence="4 7" id="KW-0732">Signal</keyword>
<feature type="chain" id="PRO_5044980718" description="Post-GPI attachment to proteins factor 3" evidence="7">
    <location>
        <begin position="21"/>
        <end position="344"/>
    </location>
</feature>
<proteinExistence type="inferred from homology"/>
<organism evidence="8 9">
    <name type="scientific">Marasmius tenuissimus</name>
    <dbReference type="NCBI Taxonomy" id="585030"/>
    <lineage>
        <taxon>Eukaryota</taxon>
        <taxon>Fungi</taxon>
        <taxon>Dikarya</taxon>
        <taxon>Basidiomycota</taxon>
        <taxon>Agaricomycotina</taxon>
        <taxon>Agaricomycetes</taxon>
        <taxon>Agaricomycetidae</taxon>
        <taxon>Agaricales</taxon>
        <taxon>Marasmiineae</taxon>
        <taxon>Marasmiaceae</taxon>
        <taxon>Marasmius</taxon>
    </lineage>
</organism>
<evidence type="ECO:0000256" key="2">
    <source>
        <dbReference type="ARBA" id="ARBA00022502"/>
    </source>
</evidence>
<evidence type="ECO:0000256" key="4">
    <source>
        <dbReference type="ARBA" id="ARBA00022729"/>
    </source>
</evidence>
<evidence type="ECO:0000256" key="6">
    <source>
        <dbReference type="ARBA" id="ARBA00023136"/>
    </source>
</evidence>
<keyword evidence="6 7" id="KW-0472">Membrane</keyword>
<keyword evidence="5 7" id="KW-1133">Transmembrane helix</keyword>
<keyword evidence="2 7" id="KW-0337">GPI-anchor biosynthesis</keyword>
<feature type="transmembrane region" description="Helical" evidence="7">
    <location>
        <begin position="165"/>
        <end position="188"/>
    </location>
</feature>
<dbReference type="Proteomes" id="UP001437256">
    <property type="component" value="Unassembled WGS sequence"/>
</dbReference>
<comment type="subcellular location">
    <subcellularLocation>
        <location evidence="1">Endomembrane system</location>
        <topology evidence="1">Multi-pass membrane protein</topology>
    </subcellularLocation>
    <subcellularLocation>
        <location evidence="7">Endoplasmic reticulum membrane</location>
        <topology evidence="7">Multi-pass membrane protein</topology>
    </subcellularLocation>
</comment>
<name>A0ABR2ZKT1_9AGAR</name>
<comment type="caution">
    <text evidence="8">The sequence shown here is derived from an EMBL/GenBank/DDBJ whole genome shotgun (WGS) entry which is preliminary data.</text>
</comment>
<protein>
    <recommendedName>
        <fullName evidence="7">Post-GPI attachment to proteins factor 3</fullName>
    </recommendedName>
</protein>
<feature type="transmembrane region" description="Helical" evidence="7">
    <location>
        <begin position="277"/>
        <end position="297"/>
    </location>
</feature>
<accession>A0ABR2ZKT1</accession>
<feature type="transmembrane region" description="Helical" evidence="7">
    <location>
        <begin position="134"/>
        <end position="153"/>
    </location>
</feature>
<dbReference type="Pfam" id="PF04080">
    <property type="entry name" value="Per1"/>
    <property type="match status" value="1"/>
</dbReference>
<sequence length="344" mass="40267">MEVKAFQFFIILSLVLSVFASAGDRSSDFHRCLFRCKVAQCDIASPATLSIPLRLTQWTCLDNCKYHCMHDITTVDVDKGEPMLQYYGKWPFWRFAGMQEPASVLFSLLNLWAHVRGFSKVRKEVPDLHPLKRYFLIWSAASVNTWVWSAVFHTRDTPFTEKLDYFSAALTIFTALYFTSIRIFHLYTPNQSRLTMRNRIYAASKRLKAWTFVCVLAYAAHVSYLTYLPRFDYTYNVVFNLVIGLTHNALWLLYSLPSSLSLIRRYPNRPKSYRPSFVSNAFYLVLFTTAATALELFDFQPVARMIDAHSLWHLCTIPIAAYWYRFLVQDALDDSWREQRMFEP</sequence>
<feature type="transmembrane region" description="Helical" evidence="7">
    <location>
        <begin position="233"/>
        <end position="256"/>
    </location>
</feature>
<feature type="transmembrane region" description="Helical" evidence="7">
    <location>
        <begin position="92"/>
        <end position="113"/>
    </location>
</feature>
<comment type="similarity">
    <text evidence="7">Belongs to the PGAP3 family.</text>
</comment>
<dbReference type="PANTHER" id="PTHR13148:SF0">
    <property type="entry name" value="POST-GPI ATTACHMENT TO PROTEINS FACTOR 3"/>
    <property type="match status" value="1"/>
</dbReference>
<evidence type="ECO:0000313" key="9">
    <source>
        <dbReference type="Proteomes" id="UP001437256"/>
    </source>
</evidence>
<keyword evidence="3 7" id="KW-0812">Transmembrane</keyword>
<evidence type="ECO:0000256" key="7">
    <source>
        <dbReference type="RuleBase" id="RU365066"/>
    </source>
</evidence>
<evidence type="ECO:0000256" key="1">
    <source>
        <dbReference type="ARBA" id="ARBA00004127"/>
    </source>
</evidence>
<dbReference type="InterPro" id="IPR007217">
    <property type="entry name" value="Per1-like"/>
</dbReference>
<comment type="function">
    <text evidence="7">Involved in the lipid remodeling steps of GPI-anchor maturation.</text>
</comment>
<feature type="transmembrane region" description="Helical" evidence="7">
    <location>
        <begin position="309"/>
        <end position="327"/>
    </location>
</feature>
<keyword evidence="7" id="KW-0256">Endoplasmic reticulum</keyword>
<dbReference type="EMBL" id="JBBXMP010000119">
    <property type="protein sequence ID" value="KAL0061915.1"/>
    <property type="molecule type" value="Genomic_DNA"/>
</dbReference>
<reference evidence="8 9" key="1">
    <citation type="submission" date="2024-05" db="EMBL/GenBank/DDBJ databases">
        <title>A draft genome resource for the thread blight pathogen Marasmius tenuissimus strain MS-2.</title>
        <authorList>
            <person name="Yulfo-Soto G.E."/>
            <person name="Baruah I.K."/>
            <person name="Amoako-Attah I."/>
            <person name="Bukari Y."/>
            <person name="Meinhardt L.W."/>
            <person name="Bailey B.A."/>
            <person name="Cohen S.P."/>
        </authorList>
    </citation>
    <scope>NUCLEOTIDE SEQUENCE [LARGE SCALE GENOMIC DNA]</scope>
    <source>
        <strain evidence="8 9">MS-2</strain>
    </source>
</reference>
<dbReference type="PANTHER" id="PTHR13148">
    <property type="entry name" value="PER1-RELATED"/>
    <property type="match status" value="1"/>
</dbReference>